<accession>A0ABP9P6B6</accession>
<reference evidence="2" key="1">
    <citation type="journal article" date="2019" name="Int. J. Syst. Evol. Microbiol.">
        <title>The Global Catalogue of Microorganisms (GCM) 10K type strain sequencing project: providing services to taxonomists for standard genome sequencing and annotation.</title>
        <authorList>
            <consortium name="The Broad Institute Genomics Platform"/>
            <consortium name="The Broad Institute Genome Sequencing Center for Infectious Disease"/>
            <person name="Wu L."/>
            <person name="Ma J."/>
        </authorList>
    </citation>
    <scope>NUCLEOTIDE SEQUENCE [LARGE SCALE GENOMIC DNA]</scope>
    <source>
        <strain evidence="2">JCM 18459</strain>
    </source>
</reference>
<keyword evidence="2" id="KW-1185">Reference proteome</keyword>
<dbReference type="EMBL" id="BAABKG010000001">
    <property type="protein sequence ID" value="GAA5141064.1"/>
    <property type="molecule type" value="Genomic_DNA"/>
</dbReference>
<gene>
    <name evidence="1" type="ORF">GCM10023340_02190</name>
</gene>
<name>A0ABP9P6B6_9ACTN</name>
<evidence type="ECO:0000313" key="2">
    <source>
        <dbReference type="Proteomes" id="UP001500221"/>
    </source>
</evidence>
<dbReference type="Proteomes" id="UP001500221">
    <property type="component" value="Unassembled WGS sequence"/>
</dbReference>
<protein>
    <submittedName>
        <fullName evidence="1">Uncharacterized protein</fullName>
    </submittedName>
</protein>
<proteinExistence type="predicted"/>
<sequence>MRVSATTPDGAATIEVVGGYTARISVSSRHYDVMSEGELAHALQQVMRLGFAARKRGYDEIRAEALGERRTPITGSREERELAELQALVDASSAEGVSSDGAVTAFASNMTNWVFTVQPGTRGLLDAAAFGERASEAVNRLVEEHLRTVKGIRARYRREHPAPV</sequence>
<organism evidence="1 2">
    <name type="scientific">Nocardioides marinquilinus</name>
    <dbReference type="NCBI Taxonomy" id="1210400"/>
    <lineage>
        <taxon>Bacteria</taxon>
        <taxon>Bacillati</taxon>
        <taxon>Actinomycetota</taxon>
        <taxon>Actinomycetes</taxon>
        <taxon>Propionibacteriales</taxon>
        <taxon>Nocardioidaceae</taxon>
        <taxon>Nocardioides</taxon>
    </lineage>
</organism>
<comment type="caution">
    <text evidence="1">The sequence shown here is derived from an EMBL/GenBank/DDBJ whole genome shotgun (WGS) entry which is preliminary data.</text>
</comment>
<evidence type="ECO:0000313" key="1">
    <source>
        <dbReference type="EMBL" id="GAA5141064.1"/>
    </source>
</evidence>